<comment type="similarity">
    <text evidence="3">In the C-terminal section; belongs to the peptidase M41 family.</text>
</comment>
<dbReference type="GO" id="GO:0005524">
    <property type="term" value="F:ATP binding"/>
    <property type="evidence" value="ECO:0007669"/>
    <property type="project" value="UniProtKB-KW"/>
</dbReference>
<dbReference type="GO" id="GO:0004222">
    <property type="term" value="F:metalloendopeptidase activity"/>
    <property type="evidence" value="ECO:0007669"/>
    <property type="project" value="InterPro"/>
</dbReference>
<dbReference type="CDD" id="cd19501">
    <property type="entry name" value="RecA-like_FtsH"/>
    <property type="match status" value="1"/>
</dbReference>
<dbReference type="Gene3D" id="3.40.50.300">
    <property type="entry name" value="P-loop containing nucleotide triphosphate hydrolases"/>
    <property type="match status" value="1"/>
</dbReference>
<keyword evidence="11" id="KW-0067">ATP-binding</keyword>
<evidence type="ECO:0000256" key="1">
    <source>
        <dbReference type="ARBA" id="ARBA00001947"/>
    </source>
</evidence>
<dbReference type="GO" id="GO:0004176">
    <property type="term" value="F:ATP-dependent peptidase activity"/>
    <property type="evidence" value="ECO:0007669"/>
    <property type="project" value="InterPro"/>
</dbReference>
<feature type="region of interest" description="Disordered" evidence="16">
    <location>
        <begin position="791"/>
        <end position="818"/>
    </location>
</feature>
<dbReference type="OrthoDB" id="1413014at2759"/>
<sequence length="818" mass="88061">MAPTGTALGGSRRQAAVAACDVGGTSQASPFRLSVVRTRARRTRRRTACARARRSLPLPLGLGTCSSAQGVACRAEGGEVSGEERPGGEEDAGTREEGVTTAAEAPAGTQAVGVAQSGAAGSKSSRGGVIQSLALQVRDFVWPFGNRRRRRKLRRLRQSALDNPSDEAIQANYLRALLEVSPRAVVTKVDRGGFATGPQVVAEYLKALVFSKRIEDYAMHDKGRSGEGQFDRVDGLDGSSDSLGITRLLVRLVSLSKGFGDASSLQRTTEGSSSEPLHVVVVGSNGLGPGKQAKEFRISDLLYSMMLVCMFSFLWLTGSALTRRYMGMQTTTQSSNSLQSGGNSAYAPKEYNKENMPEKSVKTFKDVKGCDEAKAELEEVVEYLKNPGKFTRLGGKLPKGILLTGPPGTGKTLLARATAGEAGVPFFYRAGSEFEEMFVGVGSRRVRSLFSAAKKKGPCIIFIDEIDAVGGSRKQWESHTRKTLNQLLVEMDGFEENQGIIVMAATNLPETLDAALTRPGRFDRHVVVSIPDYQGRKEILELYMKDKPISPDVDATVIARGTVGFSGADLYNLLNTAACAAAKDGKEAIDALAIDVSKDKILMGAERKSMLISEESKKLTAYHEAGHAIVALFTKATMPVHKATIMPRGSALGMVTQIPDKDQTSVSKEQLLAKLDVCMGGRVAEELIFGEDKVTTGATSDLQQATRLARHMVAECGMSEAVGPIYVDDFRSQSSQMQKQIDTEVVDLLKDAEARVRTLLQARSKELHKLAKALIERETLNQTQIKQVLSLTTSDESADVPSIETPRGSLEPDVSIEA</sequence>
<reference evidence="18" key="2">
    <citation type="submission" date="2021-01" db="EMBL/GenBank/DDBJ databases">
        <authorList>
            <person name="Corre E."/>
            <person name="Pelletier E."/>
            <person name="Niang G."/>
            <person name="Scheremetjew M."/>
            <person name="Finn R."/>
            <person name="Kale V."/>
            <person name="Holt S."/>
            <person name="Cochrane G."/>
            <person name="Meng A."/>
            <person name="Brown T."/>
            <person name="Cohen L."/>
        </authorList>
    </citation>
    <scope>NUCLEOTIDE SEQUENCE</scope>
    <source>
        <strain evidence="18">CCMP1205</strain>
    </source>
</reference>
<comment type="subcellular location">
    <subcellularLocation>
        <location evidence="2">Mitochondrion membrane</location>
    </subcellularLocation>
</comment>
<dbReference type="InterPro" id="IPR003959">
    <property type="entry name" value="ATPase_AAA_core"/>
</dbReference>
<keyword evidence="14" id="KW-0496">Mitochondrion</keyword>
<dbReference type="PROSITE" id="PS00674">
    <property type="entry name" value="AAA"/>
    <property type="match status" value="1"/>
</dbReference>
<dbReference type="InterPro" id="IPR037219">
    <property type="entry name" value="Peptidase_M41-like"/>
</dbReference>
<evidence type="ECO:0000256" key="15">
    <source>
        <dbReference type="ARBA" id="ARBA00023136"/>
    </source>
</evidence>
<keyword evidence="12" id="KW-1133">Transmembrane helix</keyword>
<keyword evidence="5 19" id="KW-0645">Protease</keyword>
<evidence type="ECO:0000256" key="12">
    <source>
        <dbReference type="ARBA" id="ARBA00022989"/>
    </source>
</evidence>
<evidence type="ECO:0000256" key="10">
    <source>
        <dbReference type="ARBA" id="ARBA00022833"/>
    </source>
</evidence>
<comment type="cofactor">
    <cofactor evidence="1">
        <name>Zn(2+)</name>
        <dbReference type="ChEBI" id="CHEBI:29105"/>
    </cofactor>
</comment>
<keyword evidence="20" id="KW-1185">Reference proteome</keyword>
<feature type="region of interest" description="Disordered" evidence="16">
    <location>
        <begin position="76"/>
        <end position="107"/>
    </location>
</feature>
<evidence type="ECO:0000313" key="20">
    <source>
        <dbReference type="Proteomes" id="UP000316726"/>
    </source>
</evidence>
<feature type="region of interest" description="Disordered" evidence="16">
    <location>
        <begin position="331"/>
        <end position="350"/>
    </location>
</feature>
<dbReference type="InterPro" id="IPR000642">
    <property type="entry name" value="Peptidase_M41"/>
</dbReference>
<dbReference type="GO" id="GO:0009507">
    <property type="term" value="C:chloroplast"/>
    <property type="evidence" value="ECO:0007669"/>
    <property type="project" value="TreeGrafter"/>
</dbReference>
<dbReference type="Gene3D" id="1.20.58.760">
    <property type="entry name" value="Peptidase M41"/>
    <property type="match status" value="1"/>
</dbReference>
<evidence type="ECO:0000313" key="18">
    <source>
        <dbReference type="EMBL" id="CAD9716613.1"/>
    </source>
</evidence>
<keyword evidence="10" id="KW-0862">Zinc</keyword>
<dbReference type="Pfam" id="PF01434">
    <property type="entry name" value="Peptidase_M41"/>
    <property type="match status" value="1"/>
</dbReference>
<dbReference type="HAMAP" id="MF_01458">
    <property type="entry name" value="FtsH"/>
    <property type="match status" value="1"/>
</dbReference>
<evidence type="ECO:0000256" key="8">
    <source>
        <dbReference type="ARBA" id="ARBA00022741"/>
    </source>
</evidence>
<dbReference type="GO" id="GO:0045037">
    <property type="term" value="P:protein import into chloroplast stroma"/>
    <property type="evidence" value="ECO:0007669"/>
    <property type="project" value="TreeGrafter"/>
</dbReference>
<dbReference type="FunFam" id="3.40.50.300:FF:000195">
    <property type="entry name" value="ATP-dependent zinc metalloprotease FTSH 11"/>
    <property type="match status" value="1"/>
</dbReference>
<dbReference type="GO" id="GO:0006508">
    <property type="term" value="P:proteolysis"/>
    <property type="evidence" value="ECO:0007669"/>
    <property type="project" value="UniProtKB-KW"/>
</dbReference>
<gene>
    <name evidence="19" type="ORF">A3770_10p59020</name>
    <name evidence="18" type="ORF">CPRI1469_LOCUS5469</name>
</gene>
<dbReference type="InterPro" id="IPR003960">
    <property type="entry name" value="ATPase_AAA_CS"/>
</dbReference>
<reference evidence="19 20" key="1">
    <citation type="submission" date="2018-07" db="EMBL/GenBank/DDBJ databases">
        <title>The complete nuclear genome of the prasinophyte Chloropicon primus (CCMP1205).</title>
        <authorList>
            <person name="Pombert J.-F."/>
            <person name="Otis C."/>
            <person name="Turmel M."/>
            <person name="Lemieux C."/>
        </authorList>
    </citation>
    <scope>NUCLEOTIDE SEQUENCE [LARGE SCALE GENOMIC DNA]</scope>
    <source>
        <strain evidence="19 20">CCMP1205</strain>
    </source>
</reference>
<keyword evidence="7" id="KW-0479">Metal-binding</keyword>
<evidence type="ECO:0000256" key="9">
    <source>
        <dbReference type="ARBA" id="ARBA00022801"/>
    </source>
</evidence>
<dbReference type="PANTHER" id="PTHR23076:SF97">
    <property type="entry name" value="ATP-DEPENDENT ZINC METALLOPROTEASE YME1L1"/>
    <property type="match status" value="1"/>
</dbReference>
<evidence type="ECO:0000256" key="14">
    <source>
        <dbReference type="ARBA" id="ARBA00023128"/>
    </source>
</evidence>
<feature type="compositionally biased region" description="Low complexity" evidence="16">
    <location>
        <begin position="331"/>
        <end position="344"/>
    </location>
</feature>
<dbReference type="FunFam" id="1.10.8.60:FF:000001">
    <property type="entry name" value="ATP-dependent zinc metalloprotease FtsH"/>
    <property type="match status" value="1"/>
</dbReference>
<comment type="similarity">
    <text evidence="4">In the N-terminal section; belongs to the AAA ATPase family.</text>
</comment>
<evidence type="ECO:0000256" key="7">
    <source>
        <dbReference type="ARBA" id="ARBA00022723"/>
    </source>
</evidence>
<keyword evidence="13 19" id="KW-0482">Metalloprotease</keyword>
<dbReference type="InterPro" id="IPR027417">
    <property type="entry name" value="P-loop_NTPase"/>
</dbReference>
<feature type="domain" description="AAA+ ATPase" evidence="17">
    <location>
        <begin position="397"/>
        <end position="532"/>
    </location>
</feature>
<dbReference type="SUPFAM" id="SSF140990">
    <property type="entry name" value="FtsH protease domain-like"/>
    <property type="match status" value="1"/>
</dbReference>
<dbReference type="EMBL" id="CP031043">
    <property type="protein sequence ID" value="QDZ23384.1"/>
    <property type="molecule type" value="Genomic_DNA"/>
</dbReference>
<dbReference type="GO" id="GO:0016887">
    <property type="term" value="F:ATP hydrolysis activity"/>
    <property type="evidence" value="ECO:0007669"/>
    <property type="project" value="InterPro"/>
</dbReference>
<evidence type="ECO:0000256" key="4">
    <source>
        <dbReference type="ARBA" id="ARBA00010550"/>
    </source>
</evidence>
<evidence type="ECO:0000256" key="5">
    <source>
        <dbReference type="ARBA" id="ARBA00022670"/>
    </source>
</evidence>
<dbReference type="Gene3D" id="1.10.8.60">
    <property type="match status" value="1"/>
</dbReference>
<dbReference type="InterPro" id="IPR003593">
    <property type="entry name" value="AAA+_ATPase"/>
</dbReference>
<dbReference type="STRING" id="1764295.A0A5B8MUF7"/>
<dbReference type="SUPFAM" id="SSF52540">
    <property type="entry name" value="P-loop containing nucleoside triphosphate hydrolases"/>
    <property type="match status" value="1"/>
</dbReference>
<evidence type="ECO:0000256" key="6">
    <source>
        <dbReference type="ARBA" id="ARBA00022692"/>
    </source>
</evidence>
<evidence type="ECO:0000256" key="16">
    <source>
        <dbReference type="SAM" id="MobiDB-lite"/>
    </source>
</evidence>
<keyword evidence="6" id="KW-0812">Transmembrane</keyword>
<protein>
    <submittedName>
        <fullName evidence="19">ATP-dependent zinc metalloprotease FTSH</fullName>
    </submittedName>
</protein>
<dbReference type="GO" id="GO:0031966">
    <property type="term" value="C:mitochondrial membrane"/>
    <property type="evidence" value="ECO:0007669"/>
    <property type="project" value="UniProtKB-SubCell"/>
</dbReference>
<evidence type="ECO:0000256" key="3">
    <source>
        <dbReference type="ARBA" id="ARBA00010044"/>
    </source>
</evidence>
<dbReference type="Proteomes" id="UP000316726">
    <property type="component" value="Chromosome 10"/>
</dbReference>
<keyword evidence="8" id="KW-0547">Nucleotide-binding</keyword>
<dbReference type="SMART" id="SM00382">
    <property type="entry name" value="AAA"/>
    <property type="match status" value="1"/>
</dbReference>
<dbReference type="NCBIfam" id="TIGR01241">
    <property type="entry name" value="FtsH_fam"/>
    <property type="match status" value="1"/>
</dbReference>
<dbReference type="FunFam" id="1.20.58.760:FF:000002">
    <property type="entry name" value="ATP-dependent zinc metalloprotease FtsH"/>
    <property type="match status" value="1"/>
</dbReference>
<organism evidence="19 20">
    <name type="scientific">Chloropicon primus</name>
    <dbReference type="NCBI Taxonomy" id="1764295"/>
    <lineage>
        <taxon>Eukaryota</taxon>
        <taxon>Viridiplantae</taxon>
        <taxon>Chlorophyta</taxon>
        <taxon>Chloropicophyceae</taxon>
        <taxon>Chloropicales</taxon>
        <taxon>Chloropicaceae</taxon>
        <taxon>Chloropicon</taxon>
    </lineage>
</organism>
<dbReference type="GO" id="GO:0046872">
    <property type="term" value="F:metal ion binding"/>
    <property type="evidence" value="ECO:0007669"/>
    <property type="project" value="UniProtKB-KW"/>
</dbReference>
<evidence type="ECO:0000256" key="13">
    <source>
        <dbReference type="ARBA" id="ARBA00023049"/>
    </source>
</evidence>
<evidence type="ECO:0000259" key="17">
    <source>
        <dbReference type="SMART" id="SM00382"/>
    </source>
</evidence>
<keyword evidence="15" id="KW-0472">Membrane</keyword>
<evidence type="ECO:0000256" key="2">
    <source>
        <dbReference type="ARBA" id="ARBA00004325"/>
    </source>
</evidence>
<dbReference type="Pfam" id="PF00004">
    <property type="entry name" value="AAA"/>
    <property type="match status" value="1"/>
</dbReference>
<feature type="compositionally biased region" description="Basic and acidic residues" evidence="16">
    <location>
        <begin position="82"/>
        <end position="98"/>
    </location>
</feature>
<proteinExistence type="inferred from homology"/>
<name>A0A5B8MUF7_9CHLO</name>
<keyword evidence="9" id="KW-0378">Hydrolase</keyword>
<dbReference type="PANTHER" id="PTHR23076">
    <property type="entry name" value="METALLOPROTEASE M41 FTSH"/>
    <property type="match status" value="1"/>
</dbReference>
<dbReference type="InterPro" id="IPR005936">
    <property type="entry name" value="FtsH"/>
</dbReference>
<accession>A0A5B8MUF7</accession>
<evidence type="ECO:0000313" key="19">
    <source>
        <dbReference type="EMBL" id="QDZ23384.1"/>
    </source>
</evidence>
<evidence type="ECO:0000256" key="11">
    <source>
        <dbReference type="ARBA" id="ARBA00022840"/>
    </source>
</evidence>
<dbReference type="AlphaFoldDB" id="A0A5B8MUF7"/>
<dbReference type="EMBL" id="HBHL01008314">
    <property type="protein sequence ID" value="CAD9716613.1"/>
    <property type="molecule type" value="Transcribed_RNA"/>
</dbReference>